<dbReference type="VEuPathDB" id="VectorBase:AALB20_034073"/>
<organism evidence="1 2">
    <name type="scientific">Anopheles albimanus</name>
    <name type="common">New world malaria mosquito</name>
    <dbReference type="NCBI Taxonomy" id="7167"/>
    <lineage>
        <taxon>Eukaryota</taxon>
        <taxon>Metazoa</taxon>
        <taxon>Ecdysozoa</taxon>
        <taxon>Arthropoda</taxon>
        <taxon>Hexapoda</taxon>
        <taxon>Insecta</taxon>
        <taxon>Pterygota</taxon>
        <taxon>Neoptera</taxon>
        <taxon>Endopterygota</taxon>
        <taxon>Diptera</taxon>
        <taxon>Nematocera</taxon>
        <taxon>Culicoidea</taxon>
        <taxon>Culicidae</taxon>
        <taxon>Anophelinae</taxon>
        <taxon>Anopheles</taxon>
    </lineage>
</organism>
<reference evidence="1 2" key="1">
    <citation type="journal article" date="2017" name="G3 (Bethesda)">
        <title>The Physical Genome Mapping of Anopheles albimanus Corrected Scaffold Misassemblies and Identified Interarm Rearrangements in Genus Anopheles.</title>
        <authorList>
            <person name="Artemov G.N."/>
            <person name="Peery A.N."/>
            <person name="Jiang X."/>
            <person name="Tu Z."/>
            <person name="Stegniy V.N."/>
            <person name="Sharakhova M.V."/>
            <person name="Sharakhov I.V."/>
        </authorList>
    </citation>
    <scope>NUCLEOTIDE SEQUENCE [LARGE SCALE GENOMIC DNA]</scope>
    <source>
        <strain evidence="1 2">ALBI9_A</strain>
    </source>
</reference>
<keyword evidence="2" id="KW-1185">Reference proteome</keyword>
<accession>A0A182F4U7</accession>
<reference evidence="1" key="2">
    <citation type="submission" date="2022-08" db="UniProtKB">
        <authorList>
            <consortium name="EnsemblMetazoa"/>
        </authorList>
    </citation>
    <scope>IDENTIFICATION</scope>
    <source>
        <strain evidence="1">STECLA/ALBI9_A</strain>
    </source>
</reference>
<proteinExistence type="predicted"/>
<name>A0A182F4U7_ANOAL</name>
<sequence length="98" mass="11038">MLHGNKFQGKMDKSLYYPNMNEFPSLSVSRDNGNPNVCQFRLPPPSCPSEGNLKLEPTRQSQLTSGHHMPVLPPLYQTLQTPMMQGINRQAYCCTNAL</sequence>
<dbReference type="EnsemblMetazoa" id="AALB001488-RA">
    <property type="protein sequence ID" value="AALB001488-PA"/>
    <property type="gene ID" value="AALB001488"/>
</dbReference>
<evidence type="ECO:0000313" key="1">
    <source>
        <dbReference type="EnsemblMetazoa" id="AALB001488-PA"/>
    </source>
</evidence>
<dbReference type="AlphaFoldDB" id="A0A182F4U7"/>
<dbReference type="VEuPathDB" id="VectorBase:AALB001488"/>
<protein>
    <submittedName>
        <fullName evidence="1">Uncharacterized protein</fullName>
    </submittedName>
</protein>
<dbReference type="Proteomes" id="UP000069272">
    <property type="component" value="Chromosome 2L"/>
</dbReference>
<evidence type="ECO:0000313" key="2">
    <source>
        <dbReference type="Proteomes" id="UP000069272"/>
    </source>
</evidence>